<dbReference type="PANTHER" id="PTHR46116">
    <property type="entry name" value="(E3-INDEPENDENT) E2 UBIQUITIN-CONJUGATING ENZYME"/>
    <property type="match status" value="1"/>
</dbReference>
<gene>
    <name evidence="3" type="ORF">M0R45_002579</name>
</gene>
<dbReference type="PANTHER" id="PTHR46116:SF15">
    <property type="entry name" value="(E3-INDEPENDENT) E2 UBIQUITIN-CONJUGATING ENZYME"/>
    <property type="match status" value="1"/>
</dbReference>
<keyword evidence="1" id="KW-0808">Transferase</keyword>
<keyword evidence="2" id="KW-0833">Ubl conjugation pathway</keyword>
<evidence type="ECO:0000313" key="3">
    <source>
        <dbReference type="EMBL" id="KAK9906965.1"/>
    </source>
</evidence>
<keyword evidence="4" id="KW-1185">Reference proteome</keyword>
<evidence type="ECO:0000313" key="4">
    <source>
        <dbReference type="Proteomes" id="UP001457282"/>
    </source>
</evidence>
<dbReference type="AlphaFoldDB" id="A0AAW1VNE4"/>
<sequence>MSLERSVSVFLIHGRVRGVKFGILGAPPFFKFSLPSSPRAQRQAILNEAGYDQQVGRTEGEKNSVSYNENAFLMTCKSMLYTLHKPPKHFEGLVMEHFTQRSENILMACKAYMEGTPIGCAVDFPKTEDQHSKGSSTGFKLMLAKLFQKLVEAIFCQGNRLQQFHHGSRE</sequence>
<accession>A0AAW1VNE4</accession>
<name>A0AAW1VNE4_RUBAR</name>
<dbReference type="GO" id="GO:0061631">
    <property type="term" value="F:ubiquitin conjugating enzyme activity"/>
    <property type="evidence" value="ECO:0007669"/>
    <property type="project" value="TreeGrafter"/>
</dbReference>
<dbReference type="EMBL" id="JBEDUW010000052">
    <property type="protein sequence ID" value="KAK9906965.1"/>
    <property type="molecule type" value="Genomic_DNA"/>
</dbReference>
<organism evidence="3 4">
    <name type="scientific">Rubus argutus</name>
    <name type="common">Southern blackberry</name>
    <dbReference type="NCBI Taxonomy" id="59490"/>
    <lineage>
        <taxon>Eukaryota</taxon>
        <taxon>Viridiplantae</taxon>
        <taxon>Streptophyta</taxon>
        <taxon>Embryophyta</taxon>
        <taxon>Tracheophyta</taxon>
        <taxon>Spermatophyta</taxon>
        <taxon>Magnoliopsida</taxon>
        <taxon>eudicotyledons</taxon>
        <taxon>Gunneridae</taxon>
        <taxon>Pentapetalae</taxon>
        <taxon>rosids</taxon>
        <taxon>fabids</taxon>
        <taxon>Rosales</taxon>
        <taxon>Rosaceae</taxon>
        <taxon>Rosoideae</taxon>
        <taxon>Rosoideae incertae sedis</taxon>
        <taxon>Rubus</taxon>
    </lineage>
</organism>
<evidence type="ECO:0000256" key="2">
    <source>
        <dbReference type="ARBA" id="ARBA00022786"/>
    </source>
</evidence>
<dbReference type="Proteomes" id="UP001457282">
    <property type="component" value="Unassembled WGS sequence"/>
</dbReference>
<evidence type="ECO:0000256" key="1">
    <source>
        <dbReference type="ARBA" id="ARBA00022679"/>
    </source>
</evidence>
<protein>
    <submittedName>
        <fullName evidence="3">Uncharacterized protein</fullName>
    </submittedName>
</protein>
<comment type="caution">
    <text evidence="3">The sequence shown here is derived from an EMBL/GenBank/DDBJ whole genome shotgun (WGS) entry which is preliminary data.</text>
</comment>
<proteinExistence type="predicted"/>
<dbReference type="Gene3D" id="3.10.110.10">
    <property type="entry name" value="Ubiquitin Conjugating Enzyme"/>
    <property type="match status" value="1"/>
</dbReference>
<reference evidence="3 4" key="1">
    <citation type="journal article" date="2023" name="G3 (Bethesda)">
        <title>A chromosome-length genome assembly and annotation of blackberry (Rubus argutus, cv. 'Hillquist').</title>
        <authorList>
            <person name="Bruna T."/>
            <person name="Aryal R."/>
            <person name="Dudchenko O."/>
            <person name="Sargent D.J."/>
            <person name="Mead D."/>
            <person name="Buti M."/>
            <person name="Cavallini A."/>
            <person name="Hytonen T."/>
            <person name="Andres J."/>
            <person name="Pham M."/>
            <person name="Weisz D."/>
            <person name="Mascagni F."/>
            <person name="Usai G."/>
            <person name="Natali L."/>
            <person name="Bassil N."/>
            <person name="Fernandez G.E."/>
            <person name="Lomsadze A."/>
            <person name="Armour M."/>
            <person name="Olukolu B."/>
            <person name="Poorten T."/>
            <person name="Britton C."/>
            <person name="Davik J."/>
            <person name="Ashrafi H."/>
            <person name="Aiden E.L."/>
            <person name="Borodovsky M."/>
            <person name="Worthington M."/>
        </authorList>
    </citation>
    <scope>NUCLEOTIDE SEQUENCE [LARGE SCALE GENOMIC DNA]</scope>
    <source>
        <strain evidence="3">PI 553951</strain>
    </source>
</reference>
<dbReference type="InterPro" id="IPR016135">
    <property type="entry name" value="UBQ-conjugating_enzyme/RWD"/>
</dbReference>